<dbReference type="PROSITE" id="PS51873">
    <property type="entry name" value="TRIAD"/>
    <property type="match status" value="1"/>
</dbReference>
<accession>A0A139HM45</accession>
<keyword evidence="1" id="KW-0808">Transferase</keyword>
<evidence type="ECO:0000256" key="4">
    <source>
        <dbReference type="ARBA" id="ARBA00022771"/>
    </source>
</evidence>
<dbReference type="GO" id="GO:0004842">
    <property type="term" value="F:ubiquitin-protein transferase activity"/>
    <property type="evidence" value="ECO:0007669"/>
    <property type="project" value="InterPro"/>
</dbReference>
<evidence type="ECO:0000256" key="5">
    <source>
        <dbReference type="ARBA" id="ARBA00022786"/>
    </source>
</evidence>
<gene>
    <name evidence="9" type="ORF">AC578_1537</name>
</gene>
<feature type="region of interest" description="Disordered" evidence="7">
    <location>
        <begin position="538"/>
        <end position="580"/>
    </location>
</feature>
<dbReference type="InterPro" id="IPR031127">
    <property type="entry name" value="E3_UB_ligase_RBR"/>
</dbReference>
<name>A0A139HM45_9PEZI</name>
<dbReference type="SUPFAM" id="SSF57850">
    <property type="entry name" value="RING/U-box"/>
    <property type="match status" value="1"/>
</dbReference>
<dbReference type="Gene3D" id="1.20.120.1750">
    <property type="match status" value="1"/>
</dbReference>
<evidence type="ECO:0000256" key="3">
    <source>
        <dbReference type="ARBA" id="ARBA00022737"/>
    </source>
</evidence>
<feature type="region of interest" description="Disordered" evidence="7">
    <location>
        <begin position="486"/>
        <end position="513"/>
    </location>
</feature>
<dbReference type="OrthoDB" id="3650316at2759"/>
<feature type="region of interest" description="Disordered" evidence="7">
    <location>
        <begin position="390"/>
        <end position="431"/>
    </location>
</feature>
<dbReference type="CDD" id="cd20336">
    <property type="entry name" value="Rcat_RBR"/>
    <property type="match status" value="1"/>
</dbReference>
<dbReference type="Proteomes" id="UP000070133">
    <property type="component" value="Unassembled WGS sequence"/>
</dbReference>
<evidence type="ECO:0000256" key="1">
    <source>
        <dbReference type="ARBA" id="ARBA00022679"/>
    </source>
</evidence>
<protein>
    <recommendedName>
        <fullName evidence="8">RING-type domain-containing protein</fullName>
    </recommendedName>
</protein>
<keyword evidence="6" id="KW-0862">Zinc</keyword>
<keyword evidence="3" id="KW-0677">Repeat</keyword>
<dbReference type="STRING" id="321146.A0A139HM45"/>
<dbReference type="GO" id="GO:0008270">
    <property type="term" value="F:zinc ion binding"/>
    <property type="evidence" value="ECO:0007669"/>
    <property type="project" value="UniProtKB-KW"/>
</dbReference>
<dbReference type="AlphaFoldDB" id="A0A139HM45"/>
<dbReference type="GO" id="GO:0016567">
    <property type="term" value="P:protein ubiquitination"/>
    <property type="evidence" value="ECO:0007669"/>
    <property type="project" value="InterPro"/>
</dbReference>
<dbReference type="Pfam" id="PF22191">
    <property type="entry name" value="IBR_1"/>
    <property type="match status" value="1"/>
</dbReference>
<feature type="region of interest" description="Disordered" evidence="7">
    <location>
        <begin position="451"/>
        <end position="472"/>
    </location>
</feature>
<feature type="compositionally biased region" description="Basic and acidic residues" evidence="7">
    <location>
        <begin position="390"/>
        <end position="399"/>
    </location>
</feature>
<evidence type="ECO:0000256" key="7">
    <source>
        <dbReference type="SAM" id="MobiDB-lite"/>
    </source>
</evidence>
<evidence type="ECO:0000313" key="10">
    <source>
        <dbReference type="Proteomes" id="UP000070133"/>
    </source>
</evidence>
<feature type="domain" description="RING-type" evidence="8">
    <location>
        <begin position="1"/>
        <end position="243"/>
    </location>
</feature>
<evidence type="ECO:0000313" key="9">
    <source>
        <dbReference type="EMBL" id="KXT03548.1"/>
    </source>
</evidence>
<proteinExistence type="predicted"/>
<evidence type="ECO:0000256" key="2">
    <source>
        <dbReference type="ARBA" id="ARBA00022723"/>
    </source>
</evidence>
<dbReference type="InterPro" id="IPR044066">
    <property type="entry name" value="TRIAD_supradom"/>
</dbReference>
<organism evidence="9 10">
    <name type="scientific">Pseudocercospora eumusae</name>
    <dbReference type="NCBI Taxonomy" id="321146"/>
    <lineage>
        <taxon>Eukaryota</taxon>
        <taxon>Fungi</taxon>
        <taxon>Dikarya</taxon>
        <taxon>Ascomycota</taxon>
        <taxon>Pezizomycotina</taxon>
        <taxon>Dothideomycetes</taxon>
        <taxon>Dothideomycetidae</taxon>
        <taxon>Mycosphaerellales</taxon>
        <taxon>Mycosphaerellaceae</taxon>
        <taxon>Pseudocercospora</taxon>
    </lineage>
</organism>
<sequence>MEHFSDQLRTYICTICNDHHETPGAGVPTIANHAACHQCIKDLFEHSIASESNWPPTWGRQVLDPEPYERMLGQDFMQRFRDFQVEHECPANERVFCSYKSPSTGHEVCGAFLGRQNESINSYRCKRCKKCNAATCLRCSETFSPSSNENGEHMATAPVADVCIEHRCDPSAARLLRDQAFRGLRRGRHFQDCPRCRRRTELMDGCNHITCPCGESYCYICGKAVTENSDHWDRRRRGCPRYGQLGSRTAIYTDDIEGFGADADEDIGFGSNVSSADDDDDSDYVPSDHGDMLLDEDRARWQMQVLLEQQARREQRRDERTERRIRRGRAHIRELARQRDLPVQATIGIGNEIDHGRQLWESTLESATSDDETQVVAEREPWNLRIRSVHSDAVRDHDPQATSGAATRSPDRLTQHNRFPHRPQNNEERRIWQFGQDYDRARSRDRIAHRHLQSQMRNPSPSPPQPLPRGSHNRRMYENIALQRALHEGPSRDSFAPAVAARSNDPDSPRNTILQWRRDDRGSDWDYYVERSRRFEQLRPTRRRSSVAGDRPGATAHVGSRRGSSSGHGDDDEEEEEGWRDLPSRIWRYSQRVGGAILNSRSRSRS</sequence>
<keyword evidence="5" id="KW-0833">Ubl conjugation pathway</keyword>
<comment type="caution">
    <text evidence="9">The sequence shown here is derived from an EMBL/GenBank/DDBJ whole genome shotgun (WGS) entry which is preliminary data.</text>
</comment>
<keyword evidence="4" id="KW-0863">Zinc-finger</keyword>
<reference evidence="9 10" key="1">
    <citation type="submission" date="2015-07" db="EMBL/GenBank/DDBJ databases">
        <title>Comparative genomics of the Sigatoka disease complex on banana suggests a link between parallel evolutionary changes in Pseudocercospora fijiensis and Pseudocercospora eumusae and increased virulence on the banana host.</title>
        <authorList>
            <person name="Chang T.-C."/>
            <person name="Salvucci A."/>
            <person name="Crous P.W."/>
            <person name="Stergiopoulos I."/>
        </authorList>
    </citation>
    <scope>NUCLEOTIDE SEQUENCE [LARGE SCALE GENOMIC DNA]</scope>
    <source>
        <strain evidence="9 10">CBS 114824</strain>
    </source>
</reference>
<keyword evidence="10" id="KW-1185">Reference proteome</keyword>
<dbReference type="EMBL" id="LFZN01000030">
    <property type="protein sequence ID" value="KXT03548.1"/>
    <property type="molecule type" value="Genomic_DNA"/>
</dbReference>
<dbReference type="PANTHER" id="PTHR11685">
    <property type="entry name" value="RBR FAMILY RING FINGER AND IBR DOMAIN-CONTAINING"/>
    <property type="match status" value="1"/>
</dbReference>
<evidence type="ECO:0000256" key="6">
    <source>
        <dbReference type="ARBA" id="ARBA00022833"/>
    </source>
</evidence>
<evidence type="ECO:0000259" key="8">
    <source>
        <dbReference type="PROSITE" id="PS51873"/>
    </source>
</evidence>
<keyword evidence="2" id="KW-0479">Metal-binding</keyword>